<accession>M8CAJ7</accession>
<name>M8CAJ7_AEGTA</name>
<dbReference type="Pfam" id="PF26010">
    <property type="entry name" value="DUF8003"/>
    <property type="match status" value="1"/>
</dbReference>
<dbReference type="PANTHER" id="PTHR31513">
    <property type="entry name" value="EPHRIN TYPE-B RECEPTOR"/>
    <property type="match status" value="1"/>
</dbReference>
<sequence length="243" mass="23894">MAGCRGGIGRGGMLSSGLSGGGGHGGKGGDGFYSGKHSGGGAAYGSADLPCELGSGSGNVSTTSSTAGGGIIVEANGGSFTRVVTHAANGGPGGGSGGTILLFVRTLSLENSSVLSSVGGVGSNGSGGGGGGRIHFHWSDIPTGDDYVPFATVKGSILARGGIVEGRGFPGENGTVTAKDCPKGLYGTFCKKECPVGTYKNITGSSNSLCSPCPAYELPHRAIYMHIRGQINSIASVSYMCFI</sequence>
<evidence type="ECO:0000259" key="1">
    <source>
        <dbReference type="Pfam" id="PF26010"/>
    </source>
</evidence>
<reference evidence="2" key="1">
    <citation type="submission" date="2015-06" db="UniProtKB">
        <authorList>
            <consortium name="EnsemblPlants"/>
        </authorList>
    </citation>
    <scope>IDENTIFICATION</scope>
</reference>
<dbReference type="ExpressionAtlas" id="M8CAJ7">
    <property type="expression patterns" value="baseline"/>
</dbReference>
<dbReference type="PANTHER" id="PTHR31513:SF9">
    <property type="entry name" value="TYROSINE-PROTEIN KINASE EPHRIN TYPE A_B RECEPTOR-LIKE DOMAIN-CONTAINING PROTEIN"/>
    <property type="match status" value="1"/>
</dbReference>
<evidence type="ECO:0000313" key="2">
    <source>
        <dbReference type="EnsemblPlants" id="EMT31329"/>
    </source>
</evidence>
<dbReference type="AlphaFoldDB" id="M8CAJ7"/>
<proteinExistence type="predicted"/>
<dbReference type="EnsemblPlants" id="EMT31329">
    <property type="protein sequence ID" value="EMT31329"/>
    <property type="gene ID" value="F775_07977"/>
</dbReference>
<feature type="domain" description="DUF8003" evidence="1">
    <location>
        <begin position="176"/>
        <end position="241"/>
    </location>
</feature>
<organism evidence="2">
    <name type="scientific">Aegilops tauschii</name>
    <name type="common">Tausch's goatgrass</name>
    <name type="synonym">Aegilops squarrosa</name>
    <dbReference type="NCBI Taxonomy" id="37682"/>
    <lineage>
        <taxon>Eukaryota</taxon>
        <taxon>Viridiplantae</taxon>
        <taxon>Streptophyta</taxon>
        <taxon>Embryophyta</taxon>
        <taxon>Tracheophyta</taxon>
        <taxon>Spermatophyta</taxon>
        <taxon>Magnoliopsida</taxon>
        <taxon>Liliopsida</taxon>
        <taxon>Poales</taxon>
        <taxon>Poaceae</taxon>
        <taxon>BOP clade</taxon>
        <taxon>Pooideae</taxon>
        <taxon>Triticodae</taxon>
        <taxon>Triticeae</taxon>
        <taxon>Triticinae</taxon>
        <taxon>Aegilops</taxon>
    </lineage>
</organism>
<protein>
    <recommendedName>
        <fullName evidence="1">DUF8003 domain-containing protein</fullName>
    </recommendedName>
</protein>
<dbReference type="InterPro" id="IPR058316">
    <property type="entry name" value="DUF8003"/>
</dbReference>